<dbReference type="Proteomes" id="UP000255460">
    <property type="component" value="Unassembled WGS sequence"/>
</dbReference>
<evidence type="ECO:0000313" key="1">
    <source>
        <dbReference type="EMBL" id="STE83657.1"/>
    </source>
</evidence>
<protein>
    <submittedName>
        <fullName evidence="1">Uncharacterized protein</fullName>
    </submittedName>
</protein>
<organism evidence="1 2">
    <name type="scientific">Escherichia coli</name>
    <dbReference type="NCBI Taxonomy" id="562"/>
    <lineage>
        <taxon>Bacteria</taxon>
        <taxon>Pseudomonadati</taxon>
        <taxon>Pseudomonadota</taxon>
        <taxon>Gammaproteobacteria</taxon>
        <taxon>Enterobacterales</taxon>
        <taxon>Enterobacteriaceae</taxon>
        <taxon>Escherichia</taxon>
    </lineage>
</organism>
<proteinExistence type="predicted"/>
<sequence length="112" mass="12506">MTEHMDKTTTNCQSKVDRWRRFGSRCQNSGGSFEGLHKSLQQNDSASKNAAIAWANANLYQTPYISTTWIIQATITPKCWVDNVNLDLTFGTLSKSTLEGQVSSQKTLNISM</sequence>
<evidence type="ECO:0000313" key="2">
    <source>
        <dbReference type="Proteomes" id="UP000255460"/>
    </source>
</evidence>
<accession>A0A376KNZ9</accession>
<dbReference type="EMBL" id="UFZQ01000001">
    <property type="protein sequence ID" value="STE83657.1"/>
    <property type="molecule type" value="Genomic_DNA"/>
</dbReference>
<gene>
    <name evidence="1" type="ORF">NCTC10418_01315</name>
</gene>
<dbReference type="AlphaFoldDB" id="A0A376KNZ9"/>
<reference evidence="1 2" key="1">
    <citation type="submission" date="2018-06" db="EMBL/GenBank/DDBJ databases">
        <authorList>
            <consortium name="Pathogen Informatics"/>
            <person name="Doyle S."/>
        </authorList>
    </citation>
    <scope>NUCLEOTIDE SEQUENCE [LARGE SCALE GENOMIC DNA]</scope>
    <source>
        <strain evidence="1 2">NCTC10418</strain>
    </source>
</reference>
<name>A0A376KNZ9_ECOLX</name>